<feature type="compositionally biased region" description="Low complexity" evidence="5">
    <location>
        <begin position="323"/>
        <end position="335"/>
    </location>
</feature>
<reference evidence="6" key="1">
    <citation type="journal article" date="2021" name="Nat. Commun.">
        <title>Genetic determinants of endophytism in the Arabidopsis root mycobiome.</title>
        <authorList>
            <person name="Mesny F."/>
            <person name="Miyauchi S."/>
            <person name="Thiergart T."/>
            <person name="Pickel B."/>
            <person name="Atanasova L."/>
            <person name="Karlsson M."/>
            <person name="Huettel B."/>
            <person name="Barry K.W."/>
            <person name="Haridas S."/>
            <person name="Chen C."/>
            <person name="Bauer D."/>
            <person name="Andreopoulos W."/>
            <person name="Pangilinan J."/>
            <person name="LaButti K."/>
            <person name="Riley R."/>
            <person name="Lipzen A."/>
            <person name="Clum A."/>
            <person name="Drula E."/>
            <person name="Henrissat B."/>
            <person name="Kohler A."/>
            <person name="Grigoriev I.V."/>
            <person name="Martin F.M."/>
            <person name="Hacquard S."/>
        </authorList>
    </citation>
    <scope>NUCLEOTIDE SEQUENCE</scope>
    <source>
        <strain evidence="6">MPI-CAGE-CH-0230</strain>
    </source>
</reference>
<feature type="compositionally biased region" description="Basic and acidic residues" evidence="5">
    <location>
        <begin position="463"/>
        <end position="477"/>
    </location>
</feature>
<dbReference type="PANTHER" id="PTHR13859">
    <property type="entry name" value="ATROPHIN-RELATED"/>
    <property type="match status" value="1"/>
</dbReference>
<keyword evidence="7" id="KW-1185">Reference proteome</keyword>
<comment type="caution">
    <text evidence="6">The sequence shown here is derived from an EMBL/GenBank/DDBJ whole genome shotgun (WGS) entry which is preliminary data.</text>
</comment>
<dbReference type="RefSeq" id="XP_046005358.1">
    <property type="nucleotide sequence ID" value="XM_046159764.1"/>
</dbReference>
<dbReference type="OrthoDB" id="5422579at2759"/>
<feature type="region of interest" description="Disordered" evidence="5">
    <location>
        <begin position="55"/>
        <end position="107"/>
    </location>
</feature>
<evidence type="ECO:0000256" key="5">
    <source>
        <dbReference type="SAM" id="MobiDB-lite"/>
    </source>
</evidence>
<feature type="region of interest" description="Disordered" evidence="5">
    <location>
        <begin position="318"/>
        <end position="372"/>
    </location>
</feature>
<feature type="compositionally biased region" description="Polar residues" evidence="5">
    <location>
        <begin position="57"/>
        <end position="74"/>
    </location>
</feature>
<dbReference type="PANTHER" id="PTHR13859:SF11">
    <property type="entry name" value="GRUNGE, ISOFORM J"/>
    <property type="match status" value="1"/>
</dbReference>
<protein>
    <recommendedName>
        <fullName evidence="8">F-box domain-containing protein</fullName>
    </recommendedName>
</protein>
<evidence type="ECO:0000256" key="1">
    <source>
        <dbReference type="ARBA" id="ARBA00004123"/>
    </source>
</evidence>
<accession>A0A9P8XTP2</accession>
<dbReference type="GeneID" id="70189310"/>
<feature type="region of interest" description="Disordered" evidence="5">
    <location>
        <begin position="1"/>
        <end position="23"/>
    </location>
</feature>
<keyword evidence="3" id="KW-0804">Transcription</keyword>
<keyword evidence="2" id="KW-0805">Transcription regulation</keyword>
<evidence type="ECO:0008006" key="8">
    <source>
        <dbReference type="Google" id="ProtNLM"/>
    </source>
</evidence>
<organism evidence="6 7">
    <name type="scientific">Microdochium trichocladiopsis</name>
    <dbReference type="NCBI Taxonomy" id="1682393"/>
    <lineage>
        <taxon>Eukaryota</taxon>
        <taxon>Fungi</taxon>
        <taxon>Dikarya</taxon>
        <taxon>Ascomycota</taxon>
        <taxon>Pezizomycotina</taxon>
        <taxon>Sordariomycetes</taxon>
        <taxon>Xylariomycetidae</taxon>
        <taxon>Xylariales</taxon>
        <taxon>Microdochiaceae</taxon>
        <taxon>Microdochium</taxon>
    </lineage>
</organism>
<feature type="compositionally biased region" description="Low complexity" evidence="5">
    <location>
        <begin position="255"/>
        <end position="273"/>
    </location>
</feature>
<feature type="region of interest" description="Disordered" evidence="5">
    <location>
        <begin position="214"/>
        <end position="278"/>
    </location>
</feature>
<feature type="compositionally biased region" description="Basic and acidic residues" evidence="5">
    <location>
        <begin position="217"/>
        <end position="230"/>
    </location>
</feature>
<dbReference type="GO" id="GO:0003714">
    <property type="term" value="F:transcription corepressor activity"/>
    <property type="evidence" value="ECO:0007669"/>
    <property type="project" value="TreeGrafter"/>
</dbReference>
<evidence type="ECO:0000313" key="7">
    <source>
        <dbReference type="Proteomes" id="UP000756346"/>
    </source>
</evidence>
<evidence type="ECO:0000256" key="2">
    <source>
        <dbReference type="ARBA" id="ARBA00023015"/>
    </source>
</evidence>
<dbReference type="Proteomes" id="UP000756346">
    <property type="component" value="Unassembled WGS sequence"/>
</dbReference>
<name>A0A9P8XTP2_9PEZI</name>
<gene>
    <name evidence="6" type="ORF">B0I36DRAFT_369351</name>
</gene>
<evidence type="ECO:0000256" key="3">
    <source>
        <dbReference type="ARBA" id="ARBA00023163"/>
    </source>
</evidence>
<keyword evidence="4" id="KW-0539">Nucleus</keyword>
<dbReference type="EMBL" id="JAGTJQ010000013">
    <property type="protein sequence ID" value="KAH7014391.1"/>
    <property type="molecule type" value="Genomic_DNA"/>
</dbReference>
<evidence type="ECO:0000313" key="6">
    <source>
        <dbReference type="EMBL" id="KAH7014391.1"/>
    </source>
</evidence>
<sequence length="885" mass="98937">MADQPKQGITDAHFSARSLLGRGRNKTKQTWQAVWEPQAQAVLASIVAVPRADDANDTASAVSKKVGNQQPEQQAHTEDNNGSTTTTVTTSTAPRAPSSSSNNISSNKTNKTALLALPEIVIACISDHLASNRDRKQLRLACRDLSCAVRLRIPRAYLSTNPRNVEVLLGLANNPFYASRVTELVWDDARLVGNARDAEEVLLGRTATGKRFGGYLRTREEAKQEEQQHEQEEEEEERCRRRRAGSNADEQHQGSASTSSSSSSSAAAPQESSRPTWPSCAPAWFRVARVGNKLQRLLLEKKAEINALGGAEAYWAHRRSEQQEQQQQQQQQQGRQQRRRRQHEDEDMPDWAEQQHQQVEQDPTLRPFTHDKHNTQRDWEYYTMLLDAQYEIEQTGAHFAAFAVALEKFTNLKTVTISYTAHGRAGAGTAGRYETPMIRAFPEGFNYLVPLGWEVDRAAEEHEQLARDAEEKGELPEPRASPPHSGVPRPAGTDALTAVLRILASPFRTTSGNRPTELRVDDGGLGLGVHFDSLRPRIDLNGHVVRDEDYYDQTGSSTHYRAHYRSRLDMLAHVVAQPGFDKLCLHLRWFTADHQGTYIESGFLGEVLARANGGRGLRSLELSLTPDHSELPLRAGPAHTIGPSRGPPMISLPKLLTTDNAASLEHLALSHMTVDEHELLATLSLLPRTTKTIKLFNVALRRPLPGHLPHHSSIPWDYTDTDGRGWRETLQRIRDQLAAAWATFPTRPVLSIGTRAEGFVELMMGARRVWVTDEVTAYLYHDHDHNHDQEHDHDHNHDQIGAIATNPLGQPWSMVQRNRLEMGLWRQRQHVDELPIIAPGDGYTDDALGVEGCRERHEELPIEVLLDAQGSVNGARIHGVGVTTW</sequence>
<feature type="region of interest" description="Disordered" evidence="5">
    <location>
        <begin position="463"/>
        <end position="491"/>
    </location>
</feature>
<evidence type="ECO:0000256" key="4">
    <source>
        <dbReference type="ARBA" id="ARBA00023242"/>
    </source>
</evidence>
<comment type="subcellular location">
    <subcellularLocation>
        <location evidence="1">Nucleus</location>
    </subcellularLocation>
</comment>
<dbReference type="AlphaFoldDB" id="A0A9P8XTP2"/>
<feature type="compositionally biased region" description="Low complexity" evidence="5">
    <location>
        <begin position="80"/>
        <end position="107"/>
    </location>
</feature>
<proteinExistence type="predicted"/>
<dbReference type="GO" id="GO:0005634">
    <property type="term" value="C:nucleus"/>
    <property type="evidence" value="ECO:0007669"/>
    <property type="project" value="UniProtKB-SubCell"/>
</dbReference>